<feature type="compositionally biased region" description="Polar residues" evidence="1">
    <location>
        <begin position="334"/>
        <end position="366"/>
    </location>
</feature>
<feature type="compositionally biased region" description="Polar residues" evidence="1">
    <location>
        <begin position="234"/>
        <end position="253"/>
    </location>
</feature>
<accession>A0A1B8GTD9</accession>
<proteinExistence type="predicted"/>
<dbReference type="OrthoDB" id="2142961at2759"/>
<feature type="compositionally biased region" description="Polar residues" evidence="1">
    <location>
        <begin position="408"/>
        <end position="420"/>
    </location>
</feature>
<feature type="compositionally biased region" description="Polar residues" evidence="1">
    <location>
        <begin position="282"/>
        <end position="300"/>
    </location>
</feature>
<gene>
    <name evidence="2" type="ORF">VE01_02308</name>
</gene>
<feature type="compositionally biased region" description="Low complexity" evidence="1">
    <location>
        <begin position="444"/>
        <end position="455"/>
    </location>
</feature>
<dbReference type="GeneID" id="28835694"/>
<evidence type="ECO:0000313" key="3">
    <source>
        <dbReference type="Proteomes" id="UP000091956"/>
    </source>
</evidence>
<dbReference type="AlphaFoldDB" id="A0A1B8GTD9"/>
<keyword evidence="3" id="KW-1185">Reference proteome</keyword>
<feature type="compositionally biased region" description="Low complexity" evidence="1">
    <location>
        <begin position="135"/>
        <end position="149"/>
    </location>
</feature>
<feature type="compositionally biased region" description="Polar residues" evidence="1">
    <location>
        <begin position="111"/>
        <end position="124"/>
    </location>
</feature>
<dbReference type="Proteomes" id="UP000091956">
    <property type="component" value="Unassembled WGS sequence"/>
</dbReference>
<dbReference type="GO" id="GO:0016071">
    <property type="term" value="P:mRNA metabolic process"/>
    <property type="evidence" value="ECO:0007669"/>
    <property type="project" value="UniProtKB-ARBA"/>
</dbReference>
<feature type="compositionally biased region" description="Polar residues" evidence="1">
    <location>
        <begin position="17"/>
        <end position="54"/>
    </location>
</feature>
<reference evidence="3" key="2">
    <citation type="journal article" date="2018" name="Nat. Commun.">
        <title>Extreme sensitivity to ultraviolet light in the fungal pathogen causing white-nose syndrome of bats.</title>
        <authorList>
            <person name="Palmer J.M."/>
            <person name="Drees K.P."/>
            <person name="Foster J.T."/>
            <person name="Lindner D.L."/>
        </authorList>
    </citation>
    <scope>NUCLEOTIDE SEQUENCE [LARGE SCALE GENOMIC DNA]</scope>
    <source>
        <strain evidence="3">UAMH 10579</strain>
    </source>
</reference>
<reference evidence="2 3" key="1">
    <citation type="submission" date="2016-03" db="EMBL/GenBank/DDBJ databases">
        <title>Comparative genomics of Pseudogymnoascus destructans, the fungus causing white-nose syndrome of bats.</title>
        <authorList>
            <person name="Palmer J.M."/>
            <person name="Drees K.P."/>
            <person name="Foster J.T."/>
            <person name="Lindner D.L."/>
        </authorList>
    </citation>
    <scope>NUCLEOTIDE SEQUENCE [LARGE SCALE GENOMIC DNA]</scope>
    <source>
        <strain evidence="2 3">UAMH 10579</strain>
    </source>
</reference>
<protein>
    <recommendedName>
        <fullName evidence="4">Proteophosphoglycan 5</fullName>
    </recommendedName>
</protein>
<evidence type="ECO:0008006" key="4">
    <source>
        <dbReference type="Google" id="ProtNLM"/>
    </source>
</evidence>
<feature type="compositionally biased region" description="Polar residues" evidence="1">
    <location>
        <begin position="379"/>
        <end position="398"/>
    </location>
</feature>
<sequence>MSSLTPQMARRHRHNQSADVSSSGEAPRNPQSPHFYNNQVHADNSRSSTNYGQPTTPPRTPQKAPNGKSDKTPGANMGPGSAKPKSRGNNRAKNTAVTPAAARAKPIQPTGHPSSVSKPISTPNAAAYAGPTFHASPAPSALPMPSFFSKSVPESPSIKISDSRADETNSSSSDSSPPPIIKARIAAQGQKESPLDFFFNADREEKARARSANSAVGPFQPPAGPPPNDYRTPAANNQGRNNNPKFQGGSASSMFAMELDGTPGKPYGPAFSTPYSERINAARSTPSLVNSPSASTSDQQKTTDRSEALKSFLFSGQKPPAYANGRVPEPPFPGQQSPTPNRTAVHQTSPSGPRNNSYSSPQQHRQNGFPYINDGSAYGSATRNTPRTSGLRQEVTPTKTPPERMDNSIFQNSPSYNFKENSARRQVAGSNLVFNNQAPPPPNAAASPSVSTPSSHINNSDIRTMEDSLRRILKLEPSASGSGVPVASASSPHY</sequence>
<organism evidence="2 3">
    <name type="scientific">Pseudogymnoascus verrucosus</name>
    <dbReference type="NCBI Taxonomy" id="342668"/>
    <lineage>
        <taxon>Eukaryota</taxon>
        <taxon>Fungi</taxon>
        <taxon>Dikarya</taxon>
        <taxon>Ascomycota</taxon>
        <taxon>Pezizomycotina</taxon>
        <taxon>Leotiomycetes</taxon>
        <taxon>Thelebolales</taxon>
        <taxon>Thelebolaceae</taxon>
        <taxon>Pseudogymnoascus</taxon>
    </lineage>
</organism>
<dbReference type="InterPro" id="IPR028322">
    <property type="entry name" value="PNRC-like_rgn"/>
</dbReference>
<dbReference type="RefSeq" id="XP_018132818.1">
    <property type="nucleotide sequence ID" value="XM_018271818.2"/>
</dbReference>
<name>A0A1B8GTD9_9PEZI</name>
<evidence type="ECO:0000313" key="2">
    <source>
        <dbReference type="EMBL" id="OBT99085.1"/>
    </source>
</evidence>
<feature type="compositionally biased region" description="Polar residues" evidence="1">
    <location>
        <begin position="428"/>
        <end position="437"/>
    </location>
</feature>
<dbReference type="Pfam" id="PF15365">
    <property type="entry name" value="PNRC"/>
    <property type="match status" value="1"/>
</dbReference>
<evidence type="ECO:0000256" key="1">
    <source>
        <dbReference type="SAM" id="MobiDB-lite"/>
    </source>
</evidence>
<feature type="region of interest" description="Disordered" evidence="1">
    <location>
        <begin position="1"/>
        <end position="465"/>
    </location>
</feature>
<feature type="compositionally biased region" description="Pro residues" evidence="1">
    <location>
        <begin position="219"/>
        <end position="228"/>
    </location>
</feature>
<dbReference type="EMBL" id="KV460214">
    <property type="protein sequence ID" value="OBT99085.1"/>
    <property type="molecule type" value="Genomic_DNA"/>
</dbReference>